<evidence type="ECO:0000256" key="2">
    <source>
        <dbReference type="ARBA" id="ARBA00012483"/>
    </source>
</evidence>
<keyword evidence="3" id="KW-0808">Transferase</keyword>
<evidence type="ECO:0000259" key="10">
    <source>
        <dbReference type="PROSITE" id="PS50089"/>
    </source>
</evidence>
<dbReference type="SUPFAM" id="SSF57850">
    <property type="entry name" value="RING/U-box"/>
    <property type="match status" value="1"/>
</dbReference>
<dbReference type="InterPro" id="IPR001841">
    <property type="entry name" value="Znf_RING"/>
</dbReference>
<keyword evidence="4" id="KW-0479">Metal-binding</keyword>
<feature type="region of interest" description="Disordered" evidence="9">
    <location>
        <begin position="400"/>
        <end position="421"/>
    </location>
</feature>
<keyword evidence="5 8" id="KW-0863">Zinc-finger</keyword>
<feature type="region of interest" description="Disordered" evidence="9">
    <location>
        <begin position="222"/>
        <end position="242"/>
    </location>
</feature>
<feature type="region of interest" description="Disordered" evidence="9">
    <location>
        <begin position="156"/>
        <end position="176"/>
    </location>
</feature>
<reference evidence="11 12" key="1">
    <citation type="submission" date="2012-08" db="EMBL/GenBank/DDBJ databases">
        <title>Oryza genome evolution.</title>
        <authorList>
            <person name="Wing R.A."/>
        </authorList>
    </citation>
    <scope>NUCLEOTIDE SEQUENCE</scope>
</reference>
<feature type="compositionally biased region" description="Polar residues" evidence="9">
    <location>
        <begin position="400"/>
        <end position="411"/>
    </location>
</feature>
<dbReference type="PANTHER" id="PTHR22937:SF167">
    <property type="entry name" value="RING-TYPE E3 UBIQUITIN TRANSFERASE"/>
    <property type="match status" value="1"/>
</dbReference>
<dbReference type="STRING" id="77586.A0A0D9WTM2"/>
<dbReference type="SMART" id="SM00184">
    <property type="entry name" value="RING"/>
    <property type="match status" value="1"/>
</dbReference>
<evidence type="ECO:0000256" key="7">
    <source>
        <dbReference type="ARBA" id="ARBA00022833"/>
    </source>
</evidence>
<proteinExistence type="predicted"/>
<evidence type="ECO:0000256" key="9">
    <source>
        <dbReference type="SAM" id="MobiDB-lite"/>
    </source>
</evidence>
<accession>A0A0D9WTM2</accession>
<evidence type="ECO:0000256" key="4">
    <source>
        <dbReference type="ARBA" id="ARBA00022723"/>
    </source>
</evidence>
<protein>
    <recommendedName>
        <fullName evidence="2">RING-type E3 ubiquitin transferase</fullName>
        <ecNumber evidence="2">2.3.2.27</ecNumber>
    </recommendedName>
</protein>
<dbReference type="FunFam" id="3.30.40.10:FF:000653">
    <property type="entry name" value="RING/U-box superfamily protein"/>
    <property type="match status" value="1"/>
</dbReference>
<evidence type="ECO:0000256" key="6">
    <source>
        <dbReference type="ARBA" id="ARBA00022786"/>
    </source>
</evidence>
<reference evidence="12" key="2">
    <citation type="submission" date="2013-12" db="EMBL/GenBank/DDBJ databases">
        <authorList>
            <person name="Yu Y."/>
            <person name="Lee S."/>
            <person name="de Baynast K."/>
            <person name="Wissotski M."/>
            <person name="Liu L."/>
            <person name="Talag J."/>
            <person name="Goicoechea J."/>
            <person name="Angelova A."/>
            <person name="Jetty R."/>
            <person name="Kudrna D."/>
            <person name="Golser W."/>
            <person name="Rivera L."/>
            <person name="Zhang J."/>
            <person name="Wing R."/>
        </authorList>
    </citation>
    <scope>NUCLEOTIDE SEQUENCE</scope>
</reference>
<feature type="region of interest" description="Disordered" evidence="9">
    <location>
        <begin position="279"/>
        <end position="356"/>
    </location>
</feature>
<feature type="compositionally biased region" description="Polar residues" evidence="9">
    <location>
        <begin position="222"/>
        <end position="235"/>
    </location>
</feature>
<keyword evidence="12" id="KW-1185">Reference proteome</keyword>
<dbReference type="Proteomes" id="UP000032180">
    <property type="component" value="Chromosome 6"/>
</dbReference>
<feature type="compositionally biased region" description="Polar residues" evidence="9">
    <location>
        <begin position="316"/>
        <end position="330"/>
    </location>
</feature>
<feature type="region of interest" description="Disordered" evidence="9">
    <location>
        <begin position="111"/>
        <end position="131"/>
    </location>
</feature>
<feature type="compositionally biased region" description="Polar residues" evidence="9">
    <location>
        <begin position="82"/>
        <end position="95"/>
    </location>
</feature>
<evidence type="ECO:0000256" key="3">
    <source>
        <dbReference type="ARBA" id="ARBA00022679"/>
    </source>
</evidence>
<dbReference type="Gramene" id="LPERR06G21560.1">
    <property type="protein sequence ID" value="LPERR06G21560.1"/>
    <property type="gene ID" value="LPERR06G21560"/>
</dbReference>
<feature type="domain" description="RING-type" evidence="10">
    <location>
        <begin position="547"/>
        <end position="588"/>
    </location>
</feature>
<feature type="compositionally biased region" description="Low complexity" evidence="9">
    <location>
        <begin position="283"/>
        <end position="297"/>
    </location>
</feature>
<dbReference type="Gene3D" id="3.30.40.10">
    <property type="entry name" value="Zinc/RING finger domain, C3HC4 (zinc finger)"/>
    <property type="match status" value="1"/>
</dbReference>
<dbReference type="eggNOG" id="KOG0800">
    <property type="taxonomic scope" value="Eukaryota"/>
</dbReference>
<dbReference type="PROSITE" id="PS50089">
    <property type="entry name" value="ZF_RING_2"/>
    <property type="match status" value="1"/>
</dbReference>
<sequence>MASTEPPPSHRLLDPPRDTCAQSARENSSRSTSTTGFLRRSSSVSKNQGNDERPNKTKLNPMKARWADNKEKPRYLREPFRSSGTKTACPSSSKTPIRKYYEEKQGRSFLAEVDNAESSNRRTEVNRLQSSNKAVVEKDMHPYGQQAKSEDLLSTLTSEDQPELNPELSDSSTSSVMPARAFGSAVRNTALRPKSRQHKGKEELCQIRPQSASAFVNRSTISRNSTNGVRPSNSAGPGVQRRSLKNLGCTSISDVLPSGCSSSNAVHNRRTEVIRNMTFDAESSSGSRGLSAQSSLGHSPAMYSGITGPRFRAAEQSASQQSTRPSSRSILESADSARTRRPSTQHTRVRIPNEREDSVFALRETVTRVQQPEWARFSLDEAPQQRSMRPFSMEFPHEIYSSSRQGSNNQTARRRSTYRTEESPADMFHGLLVERDAYRRINMEGITEVLLALDRIEQDDELSYEQLLVLETNLFLSGLGLHDQHRDLRMDIDNMSYEELLALEERIGSVSTALSDEQLVKCLNRSVYKLPNSDLEVHKAVVDDIKCSICQEEYIEGEEVGRMQCEHQYHVSCIHEWLKQKNWCPVCKTSAIPSEMDKEGT</sequence>
<organism evidence="11 12">
    <name type="scientific">Leersia perrieri</name>
    <dbReference type="NCBI Taxonomy" id="77586"/>
    <lineage>
        <taxon>Eukaryota</taxon>
        <taxon>Viridiplantae</taxon>
        <taxon>Streptophyta</taxon>
        <taxon>Embryophyta</taxon>
        <taxon>Tracheophyta</taxon>
        <taxon>Spermatophyta</taxon>
        <taxon>Magnoliopsida</taxon>
        <taxon>Liliopsida</taxon>
        <taxon>Poales</taxon>
        <taxon>Poaceae</taxon>
        <taxon>BOP clade</taxon>
        <taxon>Oryzoideae</taxon>
        <taxon>Oryzeae</taxon>
        <taxon>Oryzinae</taxon>
        <taxon>Leersia</taxon>
    </lineage>
</organism>
<evidence type="ECO:0000256" key="8">
    <source>
        <dbReference type="PROSITE-ProRule" id="PRU00175"/>
    </source>
</evidence>
<dbReference type="AlphaFoldDB" id="A0A0D9WTM2"/>
<feature type="compositionally biased region" description="Basic residues" evidence="9">
    <location>
        <begin position="339"/>
        <end position="349"/>
    </location>
</feature>
<feature type="region of interest" description="Disordered" evidence="9">
    <location>
        <begin position="1"/>
        <end position="98"/>
    </location>
</feature>
<dbReference type="GO" id="GO:0008270">
    <property type="term" value="F:zinc ion binding"/>
    <property type="evidence" value="ECO:0007669"/>
    <property type="project" value="UniProtKB-KW"/>
</dbReference>
<feature type="compositionally biased region" description="Polar residues" evidence="9">
    <location>
        <begin position="20"/>
        <end position="48"/>
    </location>
</feature>
<reference evidence="11" key="3">
    <citation type="submission" date="2015-04" db="UniProtKB">
        <authorList>
            <consortium name="EnsemblPlants"/>
        </authorList>
    </citation>
    <scope>IDENTIFICATION</scope>
</reference>
<evidence type="ECO:0000313" key="12">
    <source>
        <dbReference type="Proteomes" id="UP000032180"/>
    </source>
</evidence>
<evidence type="ECO:0000313" key="11">
    <source>
        <dbReference type="EnsemblPlants" id="LPERR06G21560.1"/>
    </source>
</evidence>
<evidence type="ECO:0000256" key="1">
    <source>
        <dbReference type="ARBA" id="ARBA00000900"/>
    </source>
</evidence>
<dbReference type="EnsemblPlants" id="LPERR06G21560.1">
    <property type="protein sequence ID" value="LPERR06G21560.1"/>
    <property type="gene ID" value="LPERR06G21560"/>
</dbReference>
<dbReference type="InterPro" id="IPR013083">
    <property type="entry name" value="Znf_RING/FYVE/PHD"/>
</dbReference>
<dbReference type="PANTHER" id="PTHR22937">
    <property type="entry name" value="E3 UBIQUITIN-PROTEIN LIGASE RNF165"/>
    <property type="match status" value="1"/>
</dbReference>
<dbReference type="InterPro" id="IPR045191">
    <property type="entry name" value="MBR1/2-like"/>
</dbReference>
<keyword evidence="7" id="KW-0862">Zinc</keyword>
<evidence type="ECO:0000256" key="5">
    <source>
        <dbReference type="ARBA" id="ARBA00022771"/>
    </source>
</evidence>
<dbReference type="Pfam" id="PF13639">
    <property type="entry name" value="zf-RING_2"/>
    <property type="match status" value="1"/>
</dbReference>
<dbReference type="GO" id="GO:0061630">
    <property type="term" value="F:ubiquitin protein ligase activity"/>
    <property type="evidence" value="ECO:0007669"/>
    <property type="project" value="UniProtKB-EC"/>
</dbReference>
<dbReference type="EC" id="2.3.2.27" evidence="2"/>
<feature type="compositionally biased region" description="Basic and acidic residues" evidence="9">
    <location>
        <begin position="65"/>
        <end position="80"/>
    </location>
</feature>
<comment type="catalytic activity">
    <reaction evidence="1">
        <text>S-ubiquitinyl-[E2 ubiquitin-conjugating enzyme]-L-cysteine + [acceptor protein]-L-lysine = [E2 ubiquitin-conjugating enzyme]-L-cysteine + N(6)-ubiquitinyl-[acceptor protein]-L-lysine.</text>
        <dbReference type="EC" id="2.3.2.27"/>
    </reaction>
</comment>
<name>A0A0D9WTM2_9ORYZ</name>
<keyword evidence="6" id="KW-0833">Ubl conjugation pathway</keyword>